<dbReference type="GO" id="GO:0003677">
    <property type="term" value="F:DNA binding"/>
    <property type="evidence" value="ECO:0007669"/>
    <property type="project" value="UniProtKB-KW"/>
</dbReference>
<feature type="domain" description="C2H2-type" evidence="16">
    <location>
        <begin position="188"/>
        <end position="215"/>
    </location>
</feature>
<dbReference type="FunFam" id="3.30.160.60:FF:000247">
    <property type="entry name" value="Zinc finger protein 236"/>
    <property type="match status" value="1"/>
</dbReference>
<feature type="region of interest" description="Disordered" evidence="15">
    <location>
        <begin position="1"/>
        <end position="89"/>
    </location>
</feature>
<dbReference type="InterPro" id="IPR013087">
    <property type="entry name" value="Znf_C2H2_type"/>
</dbReference>
<keyword evidence="13" id="KW-0539">Nucleus</keyword>
<evidence type="ECO:0000256" key="13">
    <source>
        <dbReference type="ARBA" id="ARBA00023242"/>
    </source>
</evidence>
<dbReference type="Gene3D" id="3.30.160.60">
    <property type="entry name" value="Classic Zinc Finger"/>
    <property type="match status" value="2"/>
</dbReference>
<feature type="domain" description="C2H2-type" evidence="16">
    <location>
        <begin position="216"/>
        <end position="234"/>
    </location>
</feature>
<dbReference type="Pfam" id="PF00096">
    <property type="entry name" value="zf-C2H2"/>
    <property type="match status" value="2"/>
</dbReference>
<sequence>MASHNTYPYASSAPMGYRSYSNESGAGQRPSPQTTAMNRTPSLNVVPTPSSMHSAQPSPSTATAAGTPLGQPMQNPYPYQRQVSGAGPQQYAAASSPQRASMYPAPNGYYMPQAAEMPRSLSYPSYAHPQHQPYPSPQYHHMGAPMPHPGTLMRHNTTQGLESGMEMGMRPSMGYSFANRLPLVDRPFKCDECVQSFNRNHDLKRHKRIHLAVKPFGCDKCGKTFSRKDALRRHWLVKGCRGEDGATAPIVPMFPINVSRPPALSPPTPPHQVSPVENEAPRNYPPAPLHTLPHRDSSESQIIVTPDELAAQNSMHRSDPSIANVEEQIYEQGMSASGSHRGSAGSLGEGYFEGVVGIKHDGTAAMMEPTGSNSPYSKYPASPASAIPYRRDGVLTSPSRPQPSPTSAYMSAPGRSFSPSTLGPDGKPVFAMPFSAAQAGYLQQDGLLGPPMEAQKMEKQGSSDGDPTTWQRWHRPSFPFPPPPGVNYNFEAASPVEVVSSTRPSFS</sequence>
<keyword evidence="4" id="KW-1017">Isopeptide bond</keyword>
<dbReference type="GO" id="GO:0005634">
    <property type="term" value="C:nucleus"/>
    <property type="evidence" value="ECO:0007669"/>
    <property type="project" value="UniProtKB-SubCell"/>
</dbReference>
<reference evidence="17" key="1">
    <citation type="submission" date="2023-02" db="EMBL/GenBank/DDBJ databases">
        <title>Identification and recombinant expression of a fungal hydrolase from Papiliotrema laurentii that hydrolyzes apple cutin and clears colloidal polyester polyurethane.</title>
        <authorList>
            <consortium name="DOE Joint Genome Institute"/>
            <person name="Roman V.A."/>
            <person name="Bojanowski C."/>
            <person name="Crable B.R."/>
            <person name="Wagner D.N."/>
            <person name="Hung C.S."/>
            <person name="Nadeau L.J."/>
            <person name="Schratz L."/>
            <person name="Haridas S."/>
            <person name="Pangilinan J."/>
            <person name="Lipzen A."/>
            <person name="Na H."/>
            <person name="Yan M."/>
            <person name="Ng V."/>
            <person name="Grigoriev I.V."/>
            <person name="Spatafora J.W."/>
            <person name="Barlow D."/>
            <person name="Biffinger J."/>
            <person name="Kelley-Loughnane N."/>
            <person name="Varaljay V.A."/>
            <person name="Crookes-Goodson W.J."/>
        </authorList>
    </citation>
    <scope>NUCLEOTIDE SEQUENCE</scope>
    <source>
        <strain evidence="17">5307AH</strain>
    </source>
</reference>
<keyword evidence="10" id="KW-0805">Transcription regulation</keyword>
<feature type="region of interest" description="Disordered" evidence="15">
    <location>
        <begin position="393"/>
        <end position="422"/>
    </location>
</feature>
<keyword evidence="6" id="KW-0677">Repeat</keyword>
<evidence type="ECO:0000256" key="9">
    <source>
        <dbReference type="ARBA" id="ARBA00022843"/>
    </source>
</evidence>
<dbReference type="GO" id="GO:0000981">
    <property type="term" value="F:DNA-binding transcription factor activity, RNA polymerase II-specific"/>
    <property type="evidence" value="ECO:0007669"/>
    <property type="project" value="TreeGrafter"/>
</dbReference>
<evidence type="ECO:0000313" key="17">
    <source>
        <dbReference type="EMBL" id="KAK1924473.1"/>
    </source>
</evidence>
<comment type="similarity">
    <text evidence="3">Belongs to the krueppel C2H2-type zinc-finger protein family.</text>
</comment>
<feature type="region of interest" description="Disordered" evidence="15">
    <location>
        <begin position="452"/>
        <end position="486"/>
    </location>
</feature>
<comment type="subcellular location">
    <subcellularLocation>
        <location evidence="2">Nucleus</location>
    </subcellularLocation>
</comment>
<dbReference type="SUPFAM" id="SSF57667">
    <property type="entry name" value="beta-beta-alpha zinc fingers"/>
    <property type="match status" value="1"/>
</dbReference>
<dbReference type="PROSITE" id="PS00028">
    <property type="entry name" value="ZINC_FINGER_C2H2_1"/>
    <property type="match status" value="1"/>
</dbReference>
<keyword evidence="11" id="KW-0238">DNA-binding</keyword>
<accession>A0AAD9L5X8</accession>
<keyword evidence="8" id="KW-0862">Zinc</keyword>
<organism evidence="17 18">
    <name type="scientific">Papiliotrema laurentii</name>
    <name type="common">Cryptococcus laurentii</name>
    <dbReference type="NCBI Taxonomy" id="5418"/>
    <lineage>
        <taxon>Eukaryota</taxon>
        <taxon>Fungi</taxon>
        <taxon>Dikarya</taxon>
        <taxon>Basidiomycota</taxon>
        <taxon>Agaricomycotina</taxon>
        <taxon>Tremellomycetes</taxon>
        <taxon>Tremellales</taxon>
        <taxon>Rhynchogastremaceae</taxon>
        <taxon>Papiliotrema</taxon>
    </lineage>
</organism>
<dbReference type="EMBL" id="JAODAN010000005">
    <property type="protein sequence ID" value="KAK1924473.1"/>
    <property type="molecule type" value="Genomic_DNA"/>
</dbReference>
<evidence type="ECO:0000256" key="2">
    <source>
        <dbReference type="ARBA" id="ARBA00004123"/>
    </source>
</evidence>
<name>A0AAD9L5X8_PAPLA</name>
<evidence type="ECO:0000256" key="5">
    <source>
        <dbReference type="ARBA" id="ARBA00022723"/>
    </source>
</evidence>
<evidence type="ECO:0000256" key="14">
    <source>
        <dbReference type="PROSITE-ProRule" id="PRU00042"/>
    </source>
</evidence>
<gene>
    <name evidence="17" type="ORF">DB88DRAFT_510830</name>
</gene>
<evidence type="ECO:0000256" key="3">
    <source>
        <dbReference type="ARBA" id="ARBA00006991"/>
    </source>
</evidence>
<evidence type="ECO:0000256" key="1">
    <source>
        <dbReference type="ARBA" id="ARBA00003767"/>
    </source>
</evidence>
<dbReference type="PANTHER" id="PTHR24394:SF30">
    <property type="entry name" value="ZINC FINGER AND BTB DOMAIN-CONTAINING PROTEIN 8A"/>
    <property type="match status" value="1"/>
</dbReference>
<dbReference type="PROSITE" id="PS50157">
    <property type="entry name" value="ZINC_FINGER_C2H2_2"/>
    <property type="match status" value="2"/>
</dbReference>
<dbReference type="Proteomes" id="UP001182556">
    <property type="component" value="Unassembled WGS sequence"/>
</dbReference>
<dbReference type="PANTHER" id="PTHR24394">
    <property type="entry name" value="ZINC FINGER PROTEIN"/>
    <property type="match status" value="1"/>
</dbReference>
<dbReference type="SMART" id="SM00355">
    <property type="entry name" value="ZnF_C2H2"/>
    <property type="match status" value="2"/>
</dbReference>
<evidence type="ECO:0000256" key="6">
    <source>
        <dbReference type="ARBA" id="ARBA00022737"/>
    </source>
</evidence>
<dbReference type="AlphaFoldDB" id="A0AAD9L5X8"/>
<evidence type="ECO:0000256" key="4">
    <source>
        <dbReference type="ARBA" id="ARBA00022499"/>
    </source>
</evidence>
<dbReference type="InterPro" id="IPR036236">
    <property type="entry name" value="Znf_C2H2_sf"/>
</dbReference>
<dbReference type="FunFam" id="3.30.160.60:FF:000065">
    <property type="entry name" value="B-cell CLL/lymphoma 6, member B"/>
    <property type="match status" value="1"/>
</dbReference>
<evidence type="ECO:0000256" key="11">
    <source>
        <dbReference type="ARBA" id="ARBA00023125"/>
    </source>
</evidence>
<evidence type="ECO:0000256" key="15">
    <source>
        <dbReference type="SAM" id="MobiDB-lite"/>
    </source>
</evidence>
<comment type="function">
    <text evidence="1">May be involved in transcriptional regulation.</text>
</comment>
<evidence type="ECO:0000256" key="12">
    <source>
        <dbReference type="ARBA" id="ARBA00023163"/>
    </source>
</evidence>
<protein>
    <recommendedName>
        <fullName evidence="16">C2H2-type domain-containing protein</fullName>
    </recommendedName>
</protein>
<evidence type="ECO:0000256" key="10">
    <source>
        <dbReference type="ARBA" id="ARBA00023015"/>
    </source>
</evidence>
<comment type="caution">
    <text evidence="17">The sequence shown here is derived from an EMBL/GenBank/DDBJ whole genome shotgun (WGS) entry which is preliminary data.</text>
</comment>
<keyword evidence="12" id="KW-0804">Transcription</keyword>
<evidence type="ECO:0000259" key="16">
    <source>
        <dbReference type="PROSITE" id="PS50157"/>
    </source>
</evidence>
<dbReference type="GO" id="GO:0008270">
    <property type="term" value="F:zinc ion binding"/>
    <property type="evidence" value="ECO:0007669"/>
    <property type="project" value="UniProtKB-KW"/>
</dbReference>
<evidence type="ECO:0000256" key="8">
    <source>
        <dbReference type="ARBA" id="ARBA00022833"/>
    </source>
</evidence>
<evidence type="ECO:0000313" key="18">
    <source>
        <dbReference type="Proteomes" id="UP001182556"/>
    </source>
</evidence>
<evidence type="ECO:0000256" key="7">
    <source>
        <dbReference type="ARBA" id="ARBA00022771"/>
    </source>
</evidence>
<keyword evidence="9" id="KW-0832">Ubl conjugation</keyword>
<keyword evidence="5" id="KW-0479">Metal-binding</keyword>
<proteinExistence type="inferred from homology"/>
<feature type="compositionally biased region" description="Polar residues" evidence="15">
    <location>
        <begin position="19"/>
        <end position="53"/>
    </location>
</feature>
<feature type="compositionally biased region" description="Low complexity" evidence="15">
    <location>
        <begin position="54"/>
        <end position="68"/>
    </location>
</feature>
<feature type="compositionally biased region" description="Polar residues" evidence="15">
    <location>
        <begin position="462"/>
        <end position="471"/>
    </location>
</feature>
<keyword evidence="7 14" id="KW-0863">Zinc-finger</keyword>
<keyword evidence="18" id="KW-1185">Reference proteome</keyword>